<dbReference type="EMBL" id="QNRK01000008">
    <property type="protein sequence ID" value="RBP15504.1"/>
    <property type="molecule type" value="Genomic_DNA"/>
</dbReference>
<comment type="caution">
    <text evidence="1">The sequence shown here is derived from an EMBL/GenBank/DDBJ whole genome shotgun (WGS) entry which is preliminary data.</text>
</comment>
<name>A0A366FLD2_9HYPH</name>
<evidence type="ECO:0000313" key="2">
    <source>
        <dbReference type="Proteomes" id="UP000253529"/>
    </source>
</evidence>
<sequence>MPADTLVVLQFSGEGGGLGEIDPGLAHVEDERLKGLVAPVATAQSDAQRVVQHILERPAVSAHLLAQQGLDIGFERDCRPHEAS</sequence>
<gene>
    <name evidence="1" type="ORF">DFR50_10860</name>
</gene>
<accession>A0A366FLD2</accession>
<evidence type="ECO:0000313" key="1">
    <source>
        <dbReference type="EMBL" id="RBP15504.1"/>
    </source>
</evidence>
<keyword evidence="2" id="KW-1185">Reference proteome</keyword>
<organism evidence="1 2">
    <name type="scientific">Roseiarcus fermentans</name>
    <dbReference type="NCBI Taxonomy" id="1473586"/>
    <lineage>
        <taxon>Bacteria</taxon>
        <taxon>Pseudomonadati</taxon>
        <taxon>Pseudomonadota</taxon>
        <taxon>Alphaproteobacteria</taxon>
        <taxon>Hyphomicrobiales</taxon>
        <taxon>Roseiarcaceae</taxon>
        <taxon>Roseiarcus</taxon>
    </lineage>
</organism>
<protein>
    <submittedName>
        <fullName evidence="1">Uncharacterized protein</fullName>
    </submittedName>
</protein>
<dbReference type="Proteomes" id="UP000253529">
    <property type="component" value="Unassembled WGS sequence"/>
</dbReference>
<dbReference type="AlphaFoldDB" id="A0A366FLD2"/>
<proteinExistence type="predicted"/>
<reference evidence="1 2" key="1">
    <citation type="submission" date="2018-06" db="EMBL/GenBank/DDBJ databases">
        <title>Genomic Encyclopedia of Type Strains, Phase IV (KMG-IV): sequencing the most valuable type-strain genomes for metagenomic binning, comparative biology and taxonomic classification.</title>
        <authorList>
            <person name="Goeker M."/>
        </authorList>
    </citation>
    <scope>NUCLEOTIDE SEQUENCE [LARGE SCALE GENOMIC DNA]</scope>
    <source>
        <strain evidence="1 2">DSM 24875</strain>
    </source>
</reference>
<dbReference type="RefSeq" id="WP_170153113.1">
    <property type="nucleotide sequence ID" value="NZ_QNRK01000008.1"/>
</dbReference>